<dbReference type="EMBL" id="MCFL01000024">
    <property type="protein sequence ID" value="ORZ35161.1"/>
    <property type="molecule type" value="Genomic_DNA"/>
</dbReference>
<protein>
    <submittedName>
        <fullName evidence="1">Uncharacterized protein</fullName>
    </submittedName>
</protein>
<comment type="caution">
    <text evidence="1">The sequence shown here is derived from an EMBL/GenBank/DDBJ whole genome shotgun (WGS) entry which is preliminary data.</text>
</comment>
<reference evidence="1 2" key="1">
    <citation type="submission" date="2016-07" db="EMBL/GenBank/DDBJ databases">
        <title>Pervasive Adenine N6-methylation of Active Genes in Fungi.</title>
        <authorList>
            <consortium name="DOE Joint Genome Institute"/>
            <person name="Mondo S.J."/>
            <person name="Dannebaum R.O."/>
            <person name="Kuo R.C."/>
            <person name="Labutti K."/>
            <person name="Haridas S."/>
            <person name="Kuo A."/>
            <person name="Salamov A."/>
            <person name="Ahrendt S.R."/>
            <person name="Lipzen A."/>
            <person name="Sullivan W."/>
            <person name="Andreopoulos W.B."/>
            <person name="Clum A."/>
            <person name="Lindquist E."/>
            <person name="Daum C."/>
            <person name="Ramamoorthy G.K."/>
            <person name="Gryganskyi A."/>
            <person name="Culley D."/>
            <person name="Magnuson J.K."/>
            <person name="James T.Y."/>
            <person name="O'Malley M.A."/>
            <person name="Stajich J.E."/>
            <person name="Spatafora J.W."/>
            <person name="Visel A."/>
            <person name="Grigoriev I.V."/>
        </authorList>
    </citation>
    <scope>NUCLEOTIDE SEQUENCE [LARGE SCALE GENOMIC DNA]</scope>
    <source>
        <strain evidence="1 2">PL171</strain>
    </source>
</reference>
<dbReference type="Proteomes" id="UP000193411">
    <property type="component" value="Unassembled WGS sequence"/>
</dbReference>
<evidence type="ECO:0000313" key="1">
    <source>
        <dbReference type="EMBL" id="ORZ35161.1"/>
    </source>
</evidence>
<sequence length="120" mass="13311">MSSCSACTRSISMVIRGTRLIMMRNKRPPTLALPVISLTQASARLTTARLAQWKPQCSKSLTSLTSSTVSAPFPPTTHQQIPRLSCDWPPCTAVNSLKLDGMPRLHRSRFPTVHHPRLAY</sequence>
<gene>
    <name evidence="1" type="ORF">BCR44DRAFT_1133906</name>
</gene>
<evidence type="ECO:0000313" key="2">
    <source>
        <dbReference type="Proteomes" id="UP000193411"/>
    </source>
</evidence>
<dbReference type="AlphaFoldDB" id="A0A1Y2HMY4"/>
<keyword evidence="2" id="KW-1185">Reference proteome</keyword>
<organism evidence="1 2">
    <name type="scientific">Catenaria anguillulae PL171</name>
    <dbReference type="NCBI Taxonomy" id="765915"/>
    <lineage>
        <taxon>Eukaryota</taxon>
        <taxon>Fungi</taxon>
        <taxon>Fungi incertae sedis</taxon>
        <taxon>Blastocladiomycota</taxon>
        <taxon>Blastocladiomycetes</taxon>
        <taxon>Blastocladiales</taxon>
        <taxon>Catenariaceae</taxon>
        <taxon>Catenaria</taxon>
    </lineage>
</organism>
<name>A0A1Y2HMY4_9FUNG</name>
<accession>A0A1Y2HMY4</accession>
<proteinExistence type="predicted"/>